<evidence type="ECO:0000256" key="1">
    <source>
        <dbReference type="SAM" id="Phobius"/>
    </source>
</evidence>
<protein>
    <submittedName>
        <fullName evidence="2">Uncharacterized protein</fullName>
    </submittedName>
</protein>
<proteinExistence type="predicted"/>
<reference evidence="2" key="1">
    <citation type="submission" date="2024-05" db="EMBL/GenBank/DDBJ databases">
        <title>Herbiconiux sp. A18JL235.</title>
        <authorList>
            <person name="Zhang G."/>
        </authorList>
    </citation>
    <scope>NUCLEOTIDE SEQUENCE</scope>
    <source>
        <strain evidence="2">A18JL235</strain>
    </source>
</reference>
<keyword evidence="1" id="KW-1133">Transmembrane helix</keyword>
<name>A0AB39BEU1_9MICO</name>
<feature type="transmembrane region" description="Helical" evidence="1">
    <location>
        <begin position="305"/>
        <end position="330"/>
    </location>
</feature>
<evidence type="ECO:0000313" key="2">
    <source>
        <dbReference type="EMBL" id="XDI04640.1"/>
    </source>
</evidence>
<feature type="transmembrane region" description="Helical" evidence="1">
    <location>
        <begin position="7"/>
        <end position="25"/>
    </location>
</feature>
<gene>
    <name evidence="2" type="ORF">ABFY20_15040</name>
</gene>
<dbReference type="EMBL" id="CP162511">
    <property type="protein sequence ID" value="XDI04640.1"/>
    <property type="molecule type" value="Genomic_DNA"/>
</dbReference>
<feature type="transmembrane region" description="Helical" evidence="1">
    <location>
        <begin position="41"/>
        <end position="61"/>
    </location>
</feature>
<accession>A0AB39BEU1</accession>
<keyword evidence="1" id="KW-0472">Membrane</keyword>
<organism evidence="2">
    <name type="scientific">Herbiconiux sp. A18JL235</name>
    <dbReference type="NCBI Taxonomy" id="3152363"/>
    <lineage>
        <taxon>Bacteria</taxon>
        <taxon>Bacillati</taxon>
        <taxon>Actinomycetota</taxon>
        <taxon>Actinomycetes</taxon>
        <taxon>Micrococcales</taxon>
        <taxon>Microbacteriaceae</taxon>
        <taxon>Herbiconiux</taxon>
    </lineage>
</organism>
<dbReference type="AlphaFoldDB" id="A0AB39BEU1"/>
<dbReference type="RefSeq" id="WP_368497045.1">
    <property type="nucleotide sequence ID" value="NZ_CP162511.1"/>
</dbReference>
<sequence length="333" mass="36281">MLVHLSWSILLWYCFVVFMAIGIRVDGYGDNDTGPDDYRDLAIALVVLALGVGGTLLLQRWSMRPPSPRARLAEWRQTLTALANGFESRPMASAPLPALTAQPAARPAAYPRFAAPGPGPGGIEFGDLVYRTGVHGKPAVRSYIAVRLPSALPHLYLDSLANGRSAGDLPTSVDRQQRLSLEGDFDRYFAAYAPLDYARDALYALTPDVMAALIDDASHLDVEIIDDLVVFSTPAAADYSQPAAWNRVDTVVDGVAARLAKRAAAYRDDRVPAQYARPARIIGPDGRRLVRGYRSRGLWPVLGRIGWVLTLVLLYAVPAIFAFAGFMSIIDDK</sequence>
<keyword evidence="1" id="KW-0812">Transmembrane</keyword>